<dbReference type="UniPathway" id="UPA00056">
    <property type="reaction ID" value="UER00093"/>
</dbReference>
<comment type="caution">
    <text evidence="8">The sequence shown here is derived from an EMBL/GenBank/DDBJ whole genome shotgun (WGS) entry which is preliminary data.</text>
</comment>
<dbReference type="Proteomes" id="UP000216225">
    <property type="component" value="Unassembled WGS sequence"/>
</dbReference>
<dbReference type="FunFam" id="3.90.550.10:FF:000003">
    <property type="entry name" value="2-C-methyl-D-erythritol 4-phosphate cytidylyltransferase"/>
    <property type="match status" value="1"/>
</dbReference>
<feature type="site" description="Transition state stabilizer" evidence="7">
    <location>
        <position position="30"/>
    </location>
</feature>
<dbReference type="GO" id="GO:0050518">
    <property type="term" value="F:2-C-methyl-D-erythritol 4-phosphate cytidylyltransferase activity"/>
    <property type="evidence" value="ECO:0007669"/>
    <property type="project" value="UniProtKB-UniRule"/>
</dbReference>
<protein>
    <recommendedName>
        <fullName evidence="7">2-C-methyl-D-erythritol 4-phosphate cytidylyltransferase</fullName>
        <ecNumber evidence="7">2.7.7.60</ecNumber>
    </recommendedName>
    <alternativeName>
        <fullName evidence="7">4-diphosphocytidyl-2C-methyl-D-erythritol synthase</fullName>
    </alternativeName>
    <alternativeName>
        <fullName evidence="7">MEP cytidylyltransferase</fullName>
        <shortName evidence="7">MCT</shortName>
    </alternativeName>
</protein>
<keyword evidence="4 7" id="KW-0808">Transferase</keyword>
<evidence type="ECO:0000256" key="3">
    <source>
        <dbReference type="ARBA" id="ARBA00009789"/>
    </source>
</evidence>
<dbReference type="CDD" id="cd02516">
    <property type="entry name" value="CDP-ME_synthetase"/>
    <property type="match status" value="1"/>
</dbReference>
<dbReference type="InterPro" id="IPR050088">
    <property type="entry name" value="IspD/TarI_cytidylyltransf_bact"/>
</dbReference>
<comment type="function">
    <text evidence="7">Catalyzes the formation of 4-diphosphocytidyl-2-C-methyl-D-erythritol from CTP and 2-C-methyl-D-erythritol 4-phosphate (MEP).</text>
</comment>
<gene>
    <name evidence="7" type="primary">ispD</name>
    <name evidence="8" type="ORF">CE154_019295</name>
</gene>
<feature type="site" description="Positions MEP for the nucleophilic attack" evidence="7">
    <location>
        <position position="232"/>
    </location>
</feature>
<dbReference type="PROSITE" id="PS01295">
    <property type="entry name" value="ISPD"/>
    <property type="match status" value="1"/>
</dbReference>
<dbReference type="HAMAP" id="MF_00108">
    <property type="entry name" value="IspD"/>
    <property type="match status" value="1"/>
</dbReference>
<evidence type="ECO:0000256" key="4">
    <source>
        <dbReference type="ARBA" id="ARBA00022679"/>
    </source>
</evidence>
<reference evidence="8 9" key="1">
    <citation type="submission" date="2018-09" db="EMBL/GenBank/DDBJ databases">
        <title>Genome comparison of Alicycliphilus sp. BQ1, a polyurethanolytic bacterium, with its closest phylogenetic relatives Alicycliphilus denitrificans BC and K601, unable to attack polyurethane.</title>
        <authorList>
            <person name="Loza-Tavera H."/>
            <person name="Lozano L."/>
            <person name="Cevallos M."/>
            <person name="Maya-Lucas O."/>
            <person name="Garcia-Mena J."/>
            <person name="Hernandez J."/>
        </authorList>
    </citation>
    <scope>NUCLEOTIDE SEQUENCE [LARGE SCALE GENOMIC DNA]</scope>
    <source>
        <strain evidence="8 9">BQ1</strain>
    </source>
</reference>
<evidence type="ECO:0000256" key="5">
    <source>
        <dbReference type="ARBA" id="ARBA00022695"/>
    </source>
</evidence>
<dbReference type="InterPro" id="IPR001228">
    <property type="entry name" value="IspD"/>
</dbReference>
<evidence type="ECO:0000256" key="7">
    <source>
        <dbReference type="HAMAP-Rule" id="MF_00108"/>
    </source>
</evidence>
<dbReference type="NCBIfam" id="TIGR00453">
    <property type="entry name" value="ispD"/>
    <property type="match status" value="1"/>
</dbReference>
<accession>A0A420K7L7</accession>
<keyword evidence="6 7" id="KW-0414">Isoprene biosynthesis</keyword>
<evidence type="ECO:0000313" key="8">
    <source>
        <dbReference type="EMBL" id="RKJ94464.1"/>
    </source>
</evidence>
<evidence type="ECO:0000256" key="2">
    <source>
        <dbReference type="ARBA" id="ARBA00004787"/>
    </source>
</evidence>
<dbReference type="InterPro" id="IPR018294">
    <property type="entry name" value="ISPD_synthase_CS"/>
</dbReference>
<comment type="pathway">
    <text evidence="2 7">Isoprenoid biosynthesis; isopentenyl diphosphate biosynthesis via DXP pathway; isopentenyl diphosphate from 1-deoxy-D-xylulose 5-phosphate: step 2/6.</text>
</comment>
<organism evidence="8 9">
    <name type="scientific">Alicycliphilus denitrificans</name>
    <dbReference type="NCBI Taxonomy" id="179636"/>
    <lineage>
        <taxon>Bacteria</taxon>
        <taxon>Pseudomonadati</taxon>
        <taxon>Pseudomonadota</taxon>
        <taxon>Betaproteobacteria</taxon>
        <taxon>Burkholderiales</taxon>
        <taxon>Comamonadaceae</taxon>
        <taxon>Alicycliphilus</taxon>
    </lineage>
</organism>
<name>A0A420K7L7_9BURK</name>
<dbReference type="InterPro" id="IPR029044">
    <property type="entry name" value="Nucleotide-diphossugar_trans"/>
</dbReference>
<keyword evidence="5 7" id="KW-0548">Nucleotidyltransferase</keyword>
<dbReference type="Pfam" id="PF01128">
    <property type="entry name" value="IspD"/>
    <property type="match status" value="1"/>
</dbReference>
<dbReference type="AlphaFoldDB" id="A0A420K7L7"/>
<dbReference type="EMBL" id="NKDB02000005">
    <property type="protein sequence ID" value="RKJ94464.1"/>
    <property type="molecule type" value="Genomic_DNA"/>
</dbReference>
<dbReference type="EC" id="2.7.7.60" evidence="7"/>
<dbReference type="InterPro" id="IPR034683">
    <property type="entry name" value="IspD/TarI"/>
</dbReference>
<dbReference type="GO" id="GO:0019288">
    <property type="term" value="P:isopentenyl diphosphate biosynthetic process, methylerythritol 4-phosphate pathway"/>
    <property type="evidence" value="ECO:0007669"/>
    <property type="project" value="UniProtKB-UniRule"/>
</dbReference>
<sequence>MSDLPPAFNPVRHVPGRFWALVPCAGTGTRAVRAQPGAAAVLPKQYQVVAGQPMVLHTLAAFAGVARLAGTLVAVAPGDAFFDNHAHPAFFAVPCGGATRADTVLGGIKALQERGASDDDWVLVHDAARCLVTTALIDALIDACQHDSVGGLLAHKLADTLKTATDGPGGVRVASTVDRSDKWLAQTPQMFRIGALRRALEHVGATATDEASAMEAMGLRPRLVPGGAQNFKVTYPDDFALAEAVLAQRMHGATLERFGGARGAAASEPVQTFFSSTTPRPR</sequence>
<comment type="catalytic activity">
    <reaction evidence="1 7">
        <text>2-C-methyl-D-erythritol 4-phosphate + CTP + H(+) = 4-CDP-2-C-methyl-D-erythritol + diphosphate</text>
        <dbReference type="Rhea" id="RHEA:13429"/>
        <dbReference type="ChEBI" id="CHEBI:15378"/>
        <dbReference type="ChEBI" id="CHEBI:33019"/>
        <dbReference type="ChEBI" id="CHEBI:37563"/>
        <dbReference type="ChEBI" id="CHEBI:57823"/>
        <dbReference type="ChEBI" id="CHEBI:58262"/>
        <dbReference type="EC" id="2.7.7.60"/>
    </reaction>
</comment>
<proteinExistence type="inferred from homology"/>
<comment type="similarity">
    <text evidence="3 7">Belongs to the IspD/TarI cytidylyltransferase family. IspD subfamily.</text>
</comment>
<dbReference type="RefSeq" id="WP_094437049.1">
    <property type="nucleotide sequence ID" value="NZ_NKDB02000005.1"/>
</dbReference>
<evidence type="ECO:0000256" key="1">
    <source>
        <dbReference type="ARBA" id="ARBA00001282"/>
    </source>
</evidence>
<feature type="site" description="Transition state stabilizer" evidence="7">
    <location>
        <position position="44"/>
    </location>
</feature>
<dbReference type="SUPFAM" id="SSF53448">
    <property type="entry name" value="Nucleotide-diphospho-sugar transferases"/>
    <property type="match status" value="1"/>
</dbReference>
<dbReference type="PANTHER" id="PTHR32125">
    <property type="entry name" value="2-C-METHYL-D-ERYTHRITOL 4-PHOSPHATE CYTIDYLYLTRANSFERASE, CHLOROPLASTIC"/>
    <property type="match status" value="1"/>
</dbReference>
<dbReference type="PANTHER" id="PTHR32125:SF4">
    <property type="entry name" value="2-C-METHYL-D-ERYTHRITOL 4-PHOSPHATE CYTIDYLYLTRANSFERASE, CHLOROPLASTIC"/>
    <property type="match status" value="1"/>
</dbReference>
<feature type="site" description="Positions MEP for the nucleophilic attack" evidence="7">
    <location>
        <position position="179"/>
    </location>
</feature>
<evidence type="ECO:0000256" key="6">
    <source>
        <dbReference type="ARBA" id="ARBA00023229"/>
    </source>
</evidence>
<evidence type="ECO:0000313" key="9">
    <source>
        <dbReference type="Proteomes" id="UP000216225"/>
    </source>
</evidence>
<dbReference type="Gene3D" id="3.90.550.10">
    <property type="entry name" value="Spore Coat Polysaccharide Biosynthesis Protein SpsA, Chain A"/>
    <property type="match status" value="1"/>
</dbReference>